<gene>
    <name evidence="2" type="ORF">PsYK624_073920</name>
</gene>
<dbReference type="Proteomes" id="UP000703269">
    <property type="component" value="Unassembled WGS sequence"/>
</dbReference>
<feature type="compositionally biased region" description="Low complexity" evidence="1">
    <location>
        <begin position="37"/>
        <end position="53"/>
    </location>
</feature>
<feature type="compositionally biased region" description="Low complexity" evidence="1">
    <location>
        <begin position="298"/>
        <end position="315"/>
    </location>
</feature>
<keyword evidence="3" id="KW-1185">Reference proteome</keyword>
<feature type="compositionally biased region" description="Low complexity" evidence="1">
    <location>
        <begin position="61"/>
        <end position="79"/>
    </location>
</feature>
<dbReference type="EMBL" id="BPQB01000020">
    <property type="protein sequence ID" value="GJE91243.1"/>
    <property type="molecule type" value="Genomic_DNA"/>
</dbReference>
<reference evidence="2 3" key="1">
    <citation type="submission" date="2021-08" db="EMBL/GenBank/DDBJ databases">
        <title>Draft Genome Sequence of Phanerochaete sordida strain YK-624.</title>
        <authorList>
            <person name="Mori T."/>
            <person name="Dohra H."/>
            <person name="Suzuki T."/>
            <person name="Kawagishi H."/>
            <person name="Hirai H."/>
        </authorList>
    </citation>
    <scope>NUCLEOTIDE SEQUENCE [LARGE SCALE GENOMIC DNA]</scope>
    <source>
        <strain evidence="2 3">YK-624</strain>
    </source>
</reference>
<comment type="caution">
    <text evidence="2">The sequence shown here is derived from an EMBL/GenBank/DDBJ whole genome shotgun (WGS) entry which is preliminary data.</text>
</comment>
<evidence type="ECO:0000313" key="2">
    <source>
        <dbReference type="EMBL" id="GJE91243.1"/>
    </source>
</evidence>
<evidence type="ECO:0000256" key="1">
    <source>
        <dbReference type="SAM" id="MobiDB-lite"/>
    </source>
</evidence>
<organism evidence="2 3">
    <name type="scientific">Phanerochaete sordida</name>
    <dbReference type="NCBI Taxonomy" id="48140"/>
    <lineage>
        <taxon>Eukaryota</taxon>
        <taxon>Fungi</taxon>
        <taxon>Dikarya</taxon>
        <taxon>Basidiomycota</taxon>
        <taxon>Agaricomycotina</taxon>
        <taxon>Agaricomycetes</taxon>
        <taxon>Polyporales</taxon>
        <taxon>Phanerochaetaceae</taxon>
        <taxon>Phanerochaete</taxon>
    </lineage>
</organism>
<feature type="region of interest" description="Disordered" evidence="1">
    <location>
        <begin position="259"/>
        <end position="331"/>
    </location>
</feature>
<feature type="compositionally biased region" description="Low complexity" evidence="1">
    <location>
        <begin position="90"/>
        <end position="100"/>
    </location>
</feature>
<protein>
    <submittedName>
        <fullName evidence="2">Uncharacterized protein</fullName>
    </submittedName>
</protein>
<feature type="compositionally biased region" description="Pro residues" evidence="1">
    <location>
        <begin position="119"/>
        <end position="130"/>
    </location>
</feature>
<proteinExistence type="predicted"/>
<sequence>MDAFSQAYNTNGFDADPPMFNFLLDPLPVSNTPDNYSTASSSRSPSPTLSTRSRSLRSRHSTWSLRGSPRGRSPSAGARTPCTWASSTLPPQTQTQTQTPAARTHLRTARSAHTLSHSPPQPPTPPPTPPPRHRTHASLADLHASYRASEVRFATPHARRAPDARLPIAHPFAGNVMPEREPESEPELEAASPLRFVRLEGGRPARALENVPLVEYIARYMAGAALREQERERGVTAAEQVIAEARAAEAAREAGDAARADAAAAGTEGSDWIDVGGDAPRNTSMDNKDAAPGWPGESPSSSTLTAAATSSSSPSPTSPPSPSSTTSPLRKATRCPLCAPRHAAPAVCTSGCTLCAAIGIPAEESKRRAVLRKRRPRAEAHGVRSGVREAVLRWARGVFAAGPRVREPAGRE</sequence>
<dbReference type="AlphaFoldDB" id="A0A9P3LE87"/>
<name>A0A9P3LE87_9APHY</name>
<accession>A0A9P3LE87</accession>
<feature type="region of interest" description="Disordered" evidence="1">
    <location>
        <begin position="25"/>
        <end position="135"/>
    </location>
</feature>
<evidence type="ECO:0000313" key="3">
    <source>
        <dbReference type="Proteomes" id="UP000703269"/>
    </source>
</evidence>